<keyword evidence="4" id="KW-1185">Reference proteome</keyword>
<dbReference type="InterPro" id="IPR014347">
    <property type="entry name" value="Tautomerase/MIF_sf"/>
</dbReference>
<protein>
    <submittedName>
        <fullName evidence="1">Tautomerase enzyme</fullName>
    </submittedName>
</protein>
<name>A0A1H8TJ94_9HYPH</name>
<evidence type="ECO:0000313" key="2">
    <source>
        <dbReference type="EMBL" id="SEO91150.1"/>
    </source>
</evidence>
<dbReference type="InterPro" id="IPR037479">
    <property type="entry name" value="Tauto_MSAD"/>
</dbReference>
<dbReference type="Pfam" id="PF14552">
    <property type="entry name" value="Tautomerase_2"/>
    <property type="match status" value="1"/>
</dbReference>
<dbReference type="OrthoDB" id="9804765at2"/>
<evidence type="ECO:0000313" key="1">
    <source>
        <dbReference type="EMBL" id="SEI15311.1"/>
    </source>
</evidence>
<dbReference type="Gene3D" id="3.30.429.10">
    <property type="entry name" value="Macrophage Migration Inhibitory Factor"/>
    <property type="match status" value="1"/>
</dbReference>
<organism evidence="1 3">
    <name type="scientific">Rhizobium tibeticum</name>
    <dbReference type="NCBI Taxonomy" id="501024"/>
    <lineage>
        <taxon>Bacteria</taxon>
        <taxon>Pseudomonadati</taxon>
        <taxon>Pseudomonadota</taxon>
        <taxon>Alphaproteobacteria</taxon>
        <taxon>Hyphomicrobiales</taxon>
        <taxon>Rhizobiaceae</taxon>
        <taxon>Rhizobium/Agrobacterium group</taxon>
        <taxon>Rhizobium</taxon>
    </lineage>
</organism>
<dbReference type="Proteomes" id="UP000198939">
    <property type="component" value="Unassembled WGS sequence"/>
</dbReference>
<dbReference type="EMBL" id="FOCV01000029">
    <property type="protein sequence ID" value="SEO91150.1"/>
    <property type="molecule type" value="Genomic_DNA"/>
</dbReference>
<proteinExistence type="predicted"/>
<accession>A0A1H8TJ94</accession>
<dbReference type="PANTHER" id="PTHR38460">
    <property type="entry name" value="TAUTOMERASE YOLI-RELATED"/>
    <property type="match status" value="1"/>
</dbReference>
<sequence>MPLVRIHVFKGRSVDELQTLLDVAHDVVVEAFGIPRRDRYQILEEHEKSHLQVLDTGLGMDRSERFVLVEIISRVRSRTMKLVLYETLARSFRIECGIDPSDVMVSIVENSDEDWSFGMGRAQFVTGELTASRTD</sequence>
<dbReference type="SUPFAM" id="SSF55331">
    <property type="entry name" value="Tautomerase/MIF"/>
    <property type="match status" value="1"/>
</dbReference>
<dbReference type="EMBL" id="FNXB01000038">
    <property type="protein sequence ID" value="SEI15311.1"/>
    <property type="molecule type" value="Genomic_DNA"/>
</dbReference>
<dbReference type="PANTHER" id="PTHR38460:SF1">
    <property type="entry name" value="TAUTOMERASE YOLI-RELATED"/>
    <property type="match status" value="1"/>
</dbReference>
<dbReference type="STRING" id="501024.RTCCBAU85039_5237"/>
<reference evidence="2 4" key="3">
    <citation type="submission" date="2016-10" db="EMBL/GenBank/DDBJ databases">
        <authorList>
            <person name="Varghese N."/>
            <person name="Submissions S."/>
        </authorList>
    </citation>
    <scope>NUCLEOTIDE SEQUENCE [LARGE SCALE GENOMIC DNA]</scope>
    <source>
        <strain evidence="2 4">CGMCC 1.7071</strain>
    </source>
</reference>
<evidence type="ECO:0000313" key="4">
    <source>
        <dbReference type="Proteomes" id="UP000198939"/>
    </source>
</evidence>
<gene>
    <name evidence="1" type="ORF">RTCCBAU85039_5237</name>
    <name evidence="2" type="ORF">SAMN05216228_102932</name>
</gene>
<reference evidence="1" key="1">
    <citation type="submission" date="2016-10" db="EMBL/GenBank/DDBJ databases">
        <authorList>
            <person name="de Groot N.N."/>
        </authorList>
    </citation>
    <scope>NUCLEOTIDE SEQUENCE [LARGE SCALE GENOMIC DNA]</scope>
    <source>
        <strain evidence="1">CCBAU85039</strain>
    </source>
</reference>
<dbReference type="AlphaFoldDB" id="A0A1H8TJ94"/>
<reference evidence="3" key="2">
    <citation type="submission" date="2016-10" db="EMBL/GenBank/DDBJ databases">
        <authorList>
            <person name="Wibberg D."/>
        </authorList>
    </citation>
    <scope>NUCLEOTIDE SEQUENCE [LARGE SCALE GENOMIC DNA]</scope>
</reference>
<dbReference type="RefSeq" id="WP_072379855.1">
    <property type="nucleotide sequence ID" value="NZ_FNXB01000038.1"/>
</dbReference>
<dbReference type="Proteomes" id="UP000183063">
    <property type="component" value="Unassembled WGS sequence"/>
</dbReference>
<evidence type="ECO:0000313" key="3">
    <source>
        <dbReference type="Proteomes" id="UP000183063"/>
    </source>
</evidence>